<dbReference type="GO" id="GO:0005886">
    <property type="term" value="C:plasma membrane"/>
    <property type="evidence" value="ECO:0007669"/>
    <property type="project" value="UniProtKB-SubCell"/>
</dbReference>
<keyword evidence="7 12" id="KW-1133">Transmembrane helix</keyword>
<dbReference type="OrthoDB" id="9814202at2"/>
<evidence type="ECO:0000313" key="15">
    <source>
        <dbReference type="EMBL" id="TQM44173.1"/>
    </source>
</evidence>
<feature type="transmembrane region" description="Helical" evidence="12">
    <location>
        <begin position="138"/>
        <end position="159"/>
    </location>
</feature>
<reference evidence="15 16" key="1">
    <citation type="submission" date="2019-06" db="EMBL/GenBank/DDBJ databases">
        <title>Sequencing the genomes of 1000 actinobacteria strains.</title>
        <authorList>
            <person name="Klenk H.-P."/>
        </authorList>
    </citation>
    <scope>NUCLEOTIDE SEQUENCE [LARGE SCALE GENOMIC DNA]</scope>
    <source>
        <strain evidence="15 16">DSM 45511</strain>
    </source>
</reference>
<feature type="transmembrane region" description="Helical" evidence="12">
    <location>
        <begin position="333"/>
        <end position="356"/>
    </location>
</feature>
<dbReference type="InterPro" id="IPR002229">
    <property type="entry name" value="RhesusRHD"/>
</dbReference>
<evidence type="ECO:0000256" key="3">
    <source>
        <dbReference type="ARBA" id="ARBA00011233"/>
    </source>
</evidence>
<keyword evidence="6 12" id="KW-0812">Transmembrane</keyword>
<dbReference type="NCBIfam" id="TIGR00836">
    <property type="entry name" value="amt"/>
    <property type="match status" value="1"/>
</dbReference>
<evidence type="ECO:0000256" key="9">
    <source>
        <dbReference type="ARBA" id="ARBA00023177"/>
    </source>
</evidence>
<dbReference type="AlphaFoldDB" id="A0A543GDM9"/>
<dbReference type="PANTHER" id="PTHR43029:SF10">
    <property type="entry name" value="AMMONIUM TRANSPORTER MEP2"/>
    <property type="match status" value="1"/>
</dbReference>
<accession>A0A543GDM9</accession>
<comment type="caution">
    <text evidence="15">The sequence shown here is derived from an EMBL/GenBank/DDBJ whole genome shotgun (WGS) entry which is preliminary data.</text>
</comment>
<dbReference type="SUPFAM" id="SSF111352">
    <property type="entry name" value="Ammonium transporter"/>
    <property type="match status" value="1"/>
</dbReference>
<comment type="subunit">
    <text evidence="3">Homotrimer.</text>
</comment>
<keyword evidence="8 12" id="KW-0472">Membrane</keyword>
<evidence type="ECO:0000256" key="2">
    <source>
        <dbReference type="ARBA" id="ARBA00005887"/>
    </source>
</evidence>
<comment type="function">
    <text evidence="11">Involved in the uptake of ammonium/ammonia (NH(4)(+)/NH(3)).</text>
</comment>
<evidence type="ECO:0000256" key="1">
    <source>
        <dbReference type="ARBA" id="ARBA00004651"/>
    </source>
</evidence>
<dbReference type="PROSITE" id="PS01219">
    <property type="entry name" value="AMMONIUM_TRANSP"/>
    <property type="match status" value="1"/>
</dbReference>
<evidence type="ECO:0000313" key="16">
    <source>
        <dbReference type="Proteomes" id="UP000319818"/>
    </source>
</evidence>
<evidence type="ECO:0000256" key="6">
    <source>
        <dbReference type="ARBA" id="ARBA00022692"/>
    </source>
</evidence>
<dbReference type="PANTHER" id="PTHR43029">
    <property type="entry name" value="AMMONIUM TRANSPORTER MEP2"/>
    <property type="match status" value="1"/>
</dbReference>
<feature type="transmembrane region" description="Helical" evidence="12">
    <location>
        <begin position="279"/>
        <end position="296"/>
    </location>
</feature>
<keyword evidence="4 12" id="KW-0813">Transport</keyword>
<evidence type="ECO:0000259" key="14">
    <source>
        <dbReference type="Pfam" id="PF00909"/>
    </source>
</evidence>
<evidence type="ECO:0000256" key="10">
    <source>
        <dbReference type="ARBA" id="ARBA00050025"/>
    </source>
</evidence>
<keyword evidence="9 12" id="KW-0924">Ammonia transport</keyword>
<dbReference type="InterPro" id="IPR029020">
    <property type="entry name" value="Ammonium/urea_transptr"/>
</dbReference>
<keyword evidence="5" id="KW-1003">Cell membrane</keyword>
<proteinExistence type="inferred from homology"/>
<keyword evidence="16" id="KW-1185">Reference proteome</keyword>
<feature type="transmembrane region" description="Helical" evidence="12">
    <location>
        <begin position="6"/>
        <end position="27"/>
    </location>
</feature>
<evidence type="ECO:0000256" key="7">
    <source>
        <dbReference type="ARBA" id="ARBA00022989"/>
    </source>
</evidence>
<evidence type="ECO:0000256" key="4">
    <source>
        <dbReference type="ARBA" id="ARBA00022448"/>
    </source>
</evidence>
<protein>
    <recommendedName>
        <fullName evidence="10 12">Ammonium transporter</fullName>
    </recommendedName>
</protein>
<dbReference type="Gene3D" id="1.10.3430.10">
    <property type="entry name" value="Ammonium transporter AmtB like domains"/>
    <property type="match status" value="1"/>
</dbReference>
<feature type="domain" description="Ammonium transporter AmtB-like" evidence="14">
    <location>
        <begin position="7"/>
        <end position="425"/>
    </location>
</feature>
<comment type="similarity">
    <text evidence="2 12">Belongs to the ammonia transporter channel (TC 1.A.11.2) family.</text>
</comment>
<name>A0A543GDM9_9PSEU</name>
<evidence type="ECO:0000256" key="5">
    <source>
        <dbReference type="ARBA" id="ARBA00022475"/>
    </source>
</evidence>
<dbReference type="InterPro" id="IPR018047">
    <property type="entry name" value="Ammonium_transpt_CS"/>
</dbReference>
<dbReference type="PRINTS" id="PR00342">
    <property type="entry name" value="RHESUSRHD"/>
</dbReference>
<evidence type="ECO:0000256" key="8">
    <source>
        <dbReference type="ARBA" id="ARBA00023136"/>
    </source>
</evidence>
<dbReference type="Proteomes" id="UP000319818">
    <property type="component" value="Unassembled WGS sequence"/>
</dbReference>
<evidence type="ECO:0000256" key="12">
    <source>
        <dbReference type="RuleBase" id="RU362002"/>
    </source>
</evidence>
<dbReference type="InterPro" id="IPR024041">
    <property type="entry name" value="NH4_transpt_AmtB-like_dom"/>
</dbReference>
<dbReference type="GO" id="GO:0008519">
    <property type="term" value="F:ammonium channel activity"/>
    <property type="evidence" value="ECO:0007669"/>
    <property type="project" value="InterPro"/>
</dbReference>
<organism evidence="15 16">
    <name type="scientific">Pseudonocardia cypriaca</name>
    <dbReference type="NCBI Taxonomy" id="882449"/>
    <lineage>
        <taxon>Bacteria</taxon>
        <taxon>Bacillati</taxon>
        <taxon>Actinomycetota</taxon>
        <taxon>Actinomycetes</taxon>
        <taxon>Pseudonocardiales</taxon>
        <taxon>Pseudonocardiaceae</taxon>
        <taxon>Pseudonocardia</taxon>
    </lineage>
</organism>
<feature type="transmembrane region" description="Helical" evidence="12">
    <location>
        <begin position="376"/>
        <end position="397"/>
    </location>
</feature>
<dbReference type="Pfam" id="PF00909">
    <property type="entry name" value="Ammonium_transp"/>
    <property type="match status" value="1"/>
</dbReference>
<dbReference type="FunFam" id="1.10.3430.10:FF:000007">
    <property type="entry name" value="Ammonium transporter"/>
    <property type="match status" value="1"/>
</dbReference>
<dbReference type="EMBL" id="VFPH01000001">
    <property type="protein sequence ID" value="TQM44173.1"/>
    <property type="molecule type" value="Genomic_DNA"/>
</dbReference>
<evidence type="ECO:0000256" key="11">
    <source>
        <dbReference type="ARBA" id="ARBA00054862"/>
    </source>
</evidence>
<feature type="transmembrane region" description="Helical" evidence="12">
    <location>
        <begin position="246"/>
        <end position="267"/>
    </location>
</feature>
<gene>
    <name evidence="15" type="ORF">FB388_1535</name>
</gene>
<dbReference type="InterPro" id="IPR001905">
    <property type="entry name" value="Ammonium_transpt"/>
</dbReference>
<feature type="transmembrane region" description="Helical" evidence="12">
    <location>
        <begin position="106"/>
        <end position="126"/>
    </location>
</feature>
<feature type="transmembrane region" description="Helical" evidence="12">
    <location>
        <begin position="302"/>
        <end position="321"/>
    </location>
</feature>
<feature type="transmembrane region" description="Helical" evidence="12">
    <location>
        <begin position="39"/>
        <end position="57"/>
    </location>
</feature>
<feature type="region of interest" description="Disordered" evidence="13">
    <location>
        <begin position="413"/>
        <end position="460"/>
    </location>
</feature>
<feature type="transmembrane region" description="Helical" evidence="12">
    <location>
        <begin position="215"/>
        <end position="234"/>
    </location>
</feature>
<sequence length="460" mass="46963">MDTGDTAWMLASSALVLLMTPGLAFFYGGMVRSKSVLNMIMMSFSAMGVVGVLWVLYGYSVAFGNDVGGGLLGNPGEFAGLQGTFGGTYLATEGGPPAEIPLVGTIPATVFVAFQAMFAIITVALISGAVADRMKFGAWLLFAGLWATVVYFPVAHWVFSFDGVTAETGGWIANQLKAIDFAGGTAVHINAGAAALALVIVLGRRRGWPKEPMRPHNLTLVMLGAGLLWFGWFGFNSGSAVASNGIAGITFVNTLVATSAAMLAWLLVERIRDGKPTSLGAASGVVAGLVAITPSCSAVSPIGAILVGVIAGVLCALAVGLKFRFGYDDSLDVVGVHLVGGLVGTLLVGFFGTASAPAGVDGLFYGGGVDQLWRQAVGAIAVLVYSFVLSLVLGYLVKAVTGGGRVTAEAEATGIDETEHAETGYDFSSHRSLAGIGSSRPAPSAPAPAEQVPATAGKES</sequence>
<comment type="subcellular location">
    <subcellularLocation>
        <location evidence="1 12">Cell membrane</location>
        <topology evidence="1 12">Multi-pass membrane protein</topology>
    </subcellularLocation>
</comment>
<feature type="transmembrane region" description="Helical" evidence="12">
    <location>
        <begin position="179"/>
        <end position="203"/>
    </location>
</feature>
<evidence type="ECO:0000256" key="13">
    <source>
        <dbReference type="SAM" id="MobiDB-lite"/>
    </source>
</evidence>